<dbReference type="PANTHER" id="PTHR11474">
    <property type="entry name" value="TYROSINASE FAMILY MEMBER"/>
    <property type="match status" value="1"/>
</dbReference>
<feature type="domain" description="Tyrosinase copper-binding" evidence="3">
    <location>
        <begin position="118"/>
        <end position="135"/>
    </location>
</feature>
<dbReference type="AlphaFoldDB" id="A0A6A5VYQ3"/>
<dbReference type="PROSITE" id="PS00498">
    <property type="entry name" value="TYROSINASE_2"/>
    <property type="match status" value="1"/>
</dbReference>
<dbReference type="InterPro" id="IPR008922">
    <property type="entry name" value="Di-copper_centre_dom_sf"/>
</dbReference>
<sequence>MLITIKTILPILGALPLLISAAPFTILDAQARYDQYRADSTAAQKVVLAARSTGCTLENVIVRKEWSTLTLQARKEYTDAVLCLRNLPPISPNQVIPGARSRFDDLHAAHINQTLWVHLSAYFLPWHRLFVHAYEKALRDECGYSGGQPYWEWSAGDATPATNALFIEPGGIGGNGEVITHEASTIYIPTVPQTSGKIPPGTGGGCILDGPFANITNNLGPQGPPTVTTAFNYNPRCVRRDFRPTSTRNTLKYENVTLALEPADFFTFSRRLDTMHSAGHAGIGGMNDDLYAGNGDPAFYFHHSQVDHVWTMWQALDLENRLMQISGTLTISNSPPSPNGTLDTTMDLGYNGFAYENGGTFSIRELASTIDGPFCYIYE</sequence>
<dbReference type="InterPro" id="IPR002227">
    <property type="entry name" value="Tyrosinase_Cu-bd"/>
</dbReference>
<dbReference type="Pfam" id="PF00264">
    <property type="entry name" value="Tyrosinase"/>
    <property type="match status" value="1"/>
</dbReference>
<dbReference type="GO" id="GO:0046872">
    <property type="term" value="F:metal ion binding"/>
    <property type="evidence" value="ECO:0007669"/>
    <property type="project" value="UniProtKB-KW"/>
</dbReference>
<evidence type="ECO:0000313" key="6">
    <source>
        <dbReference type="Proteomes" id="UP000799779"/>
    </source>
</evidence>
<reference evidence="5" key="1">
    <citation type="journal article" date="2020" name="Stud. Mycol.">
        <title>101 Dothideomycetes genomes: a test case for predicting lifestyles and emergence of pathogens.</title>
        <authorList>
            <person name="Haridas S."/>
            <person name="Albert R."/>
            <person name="Binder M."/>
            <person name="Bloem J."/>
            <person name="Labutti K."/>
            <person name="Salamov A."/>
            <person name="Andreopoulos B."/>
            <person name="Baker S."/>
            <person name="Barry K."/>
            <person name="Bills G."/>
            <person name="Bluhm B."/>
            <person name="Cannon C."/>
            <person name="Castanera R."/>
            <person name="Culley D."/>
            <person name="Daum C."/>
            <person name="Ezra D."/>
            <person name="Gonzalez J."/>
            <person name="Henrissat B."/>
            <person name="Kuo A."/>
            <person name="Liang C."/>
            <person name="Lipzen A."/>
            <person name="Lutzoni F."/>
            <person name="Magnuson J."/>
            <person name="Mondo S."/>
            <person name="Nolan M."/>
            <person name="Ohm R."/>
            <person name="Pangilinan J."/>
            <person name="Park H.-J."/>
            <person name="Ramirez L."/>
            <person name="Alfaro M."/>
            <person name="Sun H."/>
            <person name="Tritt A."/>
            <person name="Yoshinaga Y."/>
            <person name="Zwiers L.-H."/>
            <person name="Turgeon B."/>
            <person name="Goodwin S."/>
            <person name="Spatafora J."/>
            <person name="Crous P."/>
            <person name="Grigoriev I."/>
        </authorList>
    </citation>
    <scope>NUCLEOTIDE SEQUENCE</scope>
    <source>
        <strain evidence="5">CBS 123094</strain>
    </source>
</reference>
<keyword evidence="6" id="KW-1185">Reference proteome</keyword>
<name>A0A6A5VYQ3_9PLEO</name>
<dbReference type="OrthoDB" id="6132182at2759"/>
<evidence type="ECO:0000256" key="2">
    <source>
        <dbReference type="ARBA" id="ARBA00023002"/>
    </source>
</evidence>
<evidence type="ECO:0000313" key="5">
    <source>
        <dbReference type="EMBL" id="KAF1992991.1"/>
    </source>
</evidence>
<organism evidence="5 6">
    <name type="scientific">Amniculicola lignicola CBS 123094</name>
    <dbReference type="NCBI Taxonomy" id="1392246"/>
    <lineage>
        <taxon>Eukaryota</taxon>
        <taxon>Fungi</taxon>
        <taxon>Dikarya</taxon>
        <taxon>Ascomycota</taxon>
        <taxon>Pezizomycotina</taxon>
        <taxon>Dothideomycetes</taxon>
        <taxon>Pleosporomycetidae</taxon>
        <taxon>Pleosporales</taxon>
        <taxon>Amniculicolaceae</taxon>
        <taxon>Amniculicola</taxon>
    </lineage>
</organism>
<keyword evidence="2" id="KW-0560">Oxidoreductase</keyword>
<dbReference type="PANTHER" id="PTHR11474:SF125">
    <property type="entry name" value="N-ACETYL-6-HYDROXYTRYPTOPHAN OXIDASE IVOB-RELATED"/>
    <property type="match status" value="1"/>
</dbReference>
<evidence type="ECO:0000259" key="3">
    <source>
        <dbReference type="PROSITE" id="PS00497"/>
    </source>
</evidence>
<dbReference type="GO" id="GO:0016491">
    <property type="term" value="F:oxidoreductase activity"/>
    <property type="evidence" value="ECO:0007669"/>
    <property type="project" value="UniProtKB-KW"/>
</dbReference>
<dbReference type="Gene3D" id="1.10.1280.10">
    <property type="entry name" value="Di-copper center containing domain from catechol oxidase"/>
    <property type="match status" value="1"/>
</dbReference>
<dbReference type="SUPFAM" id="SSF48056">
    <property type="entry name" value="Di-copper centre-containing domain"/>
    <property type="match status" value="1"/>
</dbReference>
<evidence type="ECO:0000256" key="1">
    <source>
        <dbReference type="ARBA" id="ARBA00022723"/>
    </source>
</evidence>
<proteinExistence type="predicted"/>
<dbReference type="EMBL" id="ML977742">
    <property type="protein sequence ID" value="KAF1992991.1"/>
    <property type="molecule type" value="Genomic_DNA"/>
</dbReference>
<gene>
    <name evidence="5" type="ORF">P154DRAFT_591657</name>
</gene>
<evidence type="ECO:0000259" key="4">
    <source>
        <dbReference type="PROSITE" id="PS00498"/>
    </source>
</evidence>
<feature type="domain" description="Tyrosinase copper-binding" evidence="4">
    <location>
        <begin position="296"/>
        <end position="307"/>
    </location>
</feature>
<dbReference type="PROSITE" id="PS00497">
    <property type="entry name" value="TYROSINASE_1"/>
    <property type="match status" value="1"/>
</dbReference>
<keyword evidence="1" id="KW-0479">Metal-binding</keyword>
<accession>A0A6A5VYQ3</accession>
<dbReference type="InterPro" id="IPR050316">
    <property type="entry name" value="Tyrosinase/Hemocyanin"/>
</dbReference>
<dbReference type="Proteomes" id="UP000799779">
    <property type="component" value="Unassembled WGS sequence"/>
</dbReference>
<protein>
    <submittedName>
        <fullName evidence="5">Di-copper centre-containing protein</fullName>
    </submittedName>
</protein>
<dbReference type="PRINTS" id="PR00092">
    <property type="entry name" value="TYROSINASE"/>
</dbReference>